<dbReference type="PROSITE" id="PS51384">
    <property type="entry name" value="FAD_FR"/>
    <property type="match status" value="1"/>
</dbReference>
<evidence type="ECO:0000313" key="3">
    <source>
        <dbReference type="Proteomes" id="UP000293360"/>
    </source>
</evidence>
<accession>A0A4V1XBM4</accession>
<dbReference type="Proteomes" id="UP000293360">
    <property type="component" value="Unassembled WGS sequence"/>
</dbReference>
<keyword evidence="3" id="KW-1185">Reference proteome</keyword>
<protein>
    <recommendedName>
        <fullName evidence="1">FAD-binding FR-type domain-containing protein</fullName>
    </recommendedName>
</protein>
<dbReference type="InterPro" id="IPR017927">
    <property type="entry name" value="FAD-bd_FR_type"/>
</dbReference>
<dbReference type="AlphaFoldDB" id="A0A4V1XBM4"/>
<dbReference type="SUPFAM" id="SSF52343">
    <property type="entry name" value="Ferredoxin reductase-like, C-terminal NADP-linked domain"/>
    <property type="match status" value="1"/>
</dbReference>
<dbReference type="InterPro" id="IPR012349">
    <property type="entry name" value="Split_barrel_FMN-bd"/>
</dbReference>
<comment type="caution">
    <text evidence="2">The sequence shown here is derived from an EMBL/GenBank/DDBJ whole genome shotgun (WGS) entry which is preliminary data.</text>
</comment>
<sequence length="640" mass="68819">MATLHVQQSGWHEGELAIHSLLKVSPRYQNPTSAGLPPQLGYRVAISSLVAFGALDEHGRPWTALWGGERGFARPVAQGILGIQSIVNTRHDPIVRALIGNIASDGELVRPEDAENGVKLMSALSIDLESRDRVKLAGRMVVGTVAARPDGKGKDGEDSGVGEAQLAMLVEESLGNCPKYLNKKDIRPHVPSPELVSDALPLSAEVTTLLEKADMFFLSSTNGQTMDTNHRGGPPGFMRVMANSVGADVVLVYPEYSGNRLYQTLGNLHVNPKVGIVVPDYETSNVLYLTGETQLLVGQAAAKLMPHTKLAVKIVVQEARLVKDGLSFRGEVGKRSPYNPPVRRLAAEGARGLAGASSEATATATLVGRENLSPTVSRYTFRLSPALIGDGKPLKMWKPGQHVTLDFSEELDAGYSHMNDEDPQCLNDDFVRTFTVSNAPSCGEEHVKEGSELQITARKHGPATALLQRQDLRVPLEVSVLGFGGEESFRISASGGQDQKVPVFIAGGVGITPLLAQAPGILGDGGLKGASGLALLWSVRAEDIPFAARVLEQIQGLANRTCLFVTGAETMLSRTQQEMVKNMEKKGAKIEVRRMGELDVLGSGTTAEGREFFVCAGPEMQKVVLRWLEHEEAVTESFNY</sequence>
<dbReference type="InterPro" id="IPR039261">
    <property type="entry name" value="FNR_nucleotide-bd"/>
</dbReference>
<organism evidence="2 3">
    <name type="scientific">Monosporascus ibericus</name>
    <dbReference type="NCBI Taxonomy" id="155417"/>
    <lineage>
        <taxon>Eukaryota</taxon>
        <taxon>Fungi</taxon>
        <taxon>Dikarya</taxon>
        <taxon>Ascomycota</taxon>
        <taxon>Pezizomycotina</taxon>
        <taxon>Sordariomycetes</taxon>
        <taxon>Xylariomycetidae</taxon>
        <taxon>Xylariales</taxon>
        <taxon>Xylariales incertae sedis</taxon>
        <taxon>Monosporascus</taxon>
    </lineage>
</organism>
<reference evidence="2 3" key="1">
    <citation type="submission" date="2018-06" db="EMBL/GenBank/DDBJ databases">
        <title>Complete Genomes of Monosporascus.</title>
        <authorList>
            <person name="Robinson A.J."/>
            <person name="Natvig D.O."/>
        </authorList>
    </citation>
    <scope>NUCLEOTIDE SEQUENCE [LARGE SCALE GENOMIC DNA]</scope>
    <source>
        <strain evidence="2 3">CBS 110550</strain>
    </source>
</reference>
<gene>
    <name evidence="2" type="ORF">DL764_002956</name>
</gene>
<dbReference type="Gene3D" id="3.40.50.80">
    <property type="entry name" value="Nucleotide-binding domain of ferredoxin-NADP reductase (FNR) module"/>
    <property type="match status" value="1"/>
</dbReference>
<evidence type="ECO:0000259" key="1">
    <source>
        <dbReference type="PROSITE" id="PS51384"/>
    </source>
</evidence>
<dbReference type="CDD" id="cd06197">
    <property type="entry name" value="FNR_like_2"/>
    <property type="match status" value="1"/>
</dbReference>
<dbReference type="PANTHER" id="PTHR42815">
    <property type="entry name" value="FAD-BINDING, PUTATIVE (AFU_ORTHOLOGUE AFUA_6G07600)-RELATED"/>
    <property type="match status" value="1"/>
</dbReference>
<dbReference type="Gene3D" id="2.30.110.10">
    <property type="entry name" value="Electron Transport, Fmn-binding Protein, Chain A"/>
    <property type="match status" value="1"/>
</dbReference>
<dbReference type="EMBL" id="QJNU01000117">
    <property type="protein sequence ID" value="RYP06759.1"/>
    <property type="molecule type" value="Genomic_DNA"/>
</dbReference>
<proteinExistence type="predicted"/>
<dbReference type="PANTHER" id="PTHR42815:SF2">
    <property type="entry name" value="FAD-BINDING, PUTATIVE (AFU_ORTHOLOGUE AFUA_6G07600)-RELATED"/>
    <property type="match status" value="1"/>
</dbReference>
<evidence type="ECO:0000313" key="2">
    <source>
        <dbReference type="EMBL" id="RYP06759.1"/>
    </source>
</evidence>
<dbReference type="OrthoDB" id="436496at2759"/>
<name>A0A4V1XBM4_9PEZI</name>
<dbReference type="GO" id="GO:0016491">
    <property type="term" value="F:oxidoreductase activity"/>
    <property type="evidence" value="ECO:0007669"/>
    <property type="project" value="InterPro"/>
</dbReference>
<dbReference type="STRING" id="155417.A0A4V1XBM4"/>
<feature type="domain" description="FAD-binding FR-type" evidence="1">
    <location>
        <begin position="359"/>
        <end position="490"/>
    </location>
</feature>